<evidence type="ECO:0000256" key="9">
    <source>
        <dbReference type="PIRSR" id="PIRSR500134-2"/>
    </source>
</evidence>
<evidence type="ECO:0000313" key="13">
    <source>
        <dbReference type="Proteomes" id="UP000217785"/>
    </source>
</evidence>
<keyword evidence="5 7" id="KW-0520">NAD</keyword>
<dbReference type="InterPro" id="IPR001732">
    <property type="entry name" value="UDP-Glc/GDP-Man_DH_N"/>
</dbReference>
<evidence type="ECO:0000256" key="5">
    <source>
        <dbReference type="ARBA" id="ARBA00023027"/>
    </source>
</evidence>
<evidence type="ECO:0000256" key="6">
    <source>
        <dbReference type="ARBA" id="ARBA00047473"/>
    </source>
</evidence>
<proteinExistence type="inferred from homology"/>
<evidence type="ECO:0000256" key="3">
    <source>
        <dbReference type="ARBA" id="ARBA00012954"/>
    </source>
</evidence>
<feature type="binding site" evidence="9">
    <location>
        <position position="202"/>
    </location>
    <ligand>
        <name>substrate</name>
    </ligand>
</feature>
<keyword evidence="13" id="KW-1185">Reference proteome</keyword>
<comment type="pathway">
    <text evidence="1">Nucleotide-sugar biosynthesis; UDP-alpha-D-glucuronate biosynthesis; UDP-alpha-D-glucuronate from UDP-alpha-D-glucose: step 1/1.</text>
</comment>
<feature type="binding site" evidence="9">
    <location>
        <begin position="247"/>
        <end position="251"/>
    </location>
    <ligand>
        <name>substrate</name>
    </ligand>
</feature>
<dbReference type="SUPFAM" id="SSF51735">
    <property type="entry name" value="NAD(P)-binding Rossmann-fold domains"/>
    <property type="match status" value="1"/>
</dbReference>
<feature type="binding site" evidence="10">
    <location>
        <position position="261"/>
    </location>
    <ligand>
        <name>NAD(+)</name>
        <dbReference type="ChEBI" id="CHEBI:57540"/>
    </ligand>
</feature>
<dbReference type="InterPro" id="IPR036291">
    <property type="entry name" value="NAD(P)-bd_dom_sf"/>
</dbReference>
<evidence type="ECO:0000256" key="2">
    <source>
        <dbReference type="ARBA" id="ARBA00006601"/>
    </source>
</evidence>
<dbReference type="UniPathway" id="UPA00038">
    <property type="reaction ID" value="UER00491"/>
</dbReference>
<sequence>MRICVVGAGYVGLVSAAVFADWGHDVVCLDNDPLKIGRIRAGNLPVYEPGLPEMVSRNMEKKSLRFTTDWEVAVKDRELVMVAVGTPPGEDGHPNLTALWNVVKSLKASIRDHVLVAIKSTVPVGTCAAVSRFLNEDREGRFDIISAPEFLRQGSAINDFMSPDRMVIGCRTEAARQSMKELFEPLDCPVIFTDWQSSEMIKYAANAYLAMKISFINTIANLCEEADANIYQVALGIGLDRRIGPAFLKPGIGFGGSCLPKDTKALVALGETYGVNVSLFQEVLRINHEQRVRIVKKLEARLEGLAGKRIAVLGLAFKANTNDVREAPALAIIHQIVQAGGQVVAYDPVVDMKDLSPLYGFTPAEDAYQAVTHADAAVLLTEWDEFYGLELERVRELMNQPLLVDGRNLFAPQVMRQLGFHYIPVGISEEHVANSLVPTA</sequence>
<dbReference type="SUPFAM" id="SSF48179">
    <property type="entry name" value="6-phosphogluconate dehydrogenase C-terminal domain-like"/>
    <property type="match status" value="1"/>
</dbReference>
<feature type="binding site" evidence="10">
    <location>
        <position position="325"/>
    </location>
    <ligand>
        <name>NAD(+)</name>
        <dbReference type="ChEBI" id="CHEBI:57540"/>
    </ligand>
</feature>
<dbReference type="Pfam" id="PF03721">
    <property type="entry name" value="UDPG_MGDP_dh_N"/>
    <property type="match status" value="1"/>
</dbReference>
<dbReference type="AlphaFoldDB" id="A0A292YIY7"/>
<evidence type="ECO:0000256" key="1">
    <source>
        <dbReference type="ARBA" id="ARBA00004701"/>
    </source>
</evidence>
<dbReference type="Gene3D" id="3.40.50.720">
    <property type="entry name" value="NAD(P)-binding Rossmann-like Domain"/>
    <property type="match status" value="2"/>
</dbReference>
<dbReference type="EMBL" id="BDUF01000010">
    <property type="protein sequence ID" value="GAX88869.1"/>
    <property type="molecule type" value="Genomic_DNA"/>
</dbReference>
<evidence type="ECO:0000259" key="11">
    <source>
        <dbReference type="SMART" id="SM00984"/>
    </source>
</evidence>
<feature type="binding site" evidence="10">
    <location>
        <position position="35"/>
    </location>
    <ligand>
        <name>NAD(+)</name>
        <dbReference type="ChEBI" id="CHEBI:57540"/>
    </ligand>
</feature>
<reference evidence="13" key="1">
    <citation type="submission" date="2017-07" db="EMBL/GenBank/DDBJ databases">
        <title>Draft genome sequence of Effusibacillus lacus strain skLN1.</title>
        <authorList>
            <person name="Watanabe M."/>
            <person name="Kojima H."/>
            <person name="Fukui M."/>
        </authorList>
    </citation>
    <scope>NUCLEOTIDE SEQUENCE [LARGE SCALE GENOMIC DNA]</scope>
    <source>
        <strain evidence="13">skLN1</strain>
    </source>
</reference>
<evidence type="ECO:0000256" key="8">
    <source>
        <dbReference type="PIRSR" id="PIRSR500134-1"/>
    </source>
</evidence>
<dbReference type="Gene3D" id="1.20.5.100">
    <property type="entry name" value="Cytochrome c1, transmembrane anchor, C-terminal"/>
    <property type="match status" value="1"/>
</dbReference>
<organism evidence="12 13">
    <name type="scientific">Effusibacillus lacus</name>
    <dbReference type="NCBI Taxonomy" id="1348429"/>
    <lineage>
        <taxon>Bacteria</taxon>
        <taxon>Bacillati</taxon>
        <taxon>Bacillota</taxon>
        <taxon>Bacilli</taxon>
        <taxon>Bacillales</taxon>
        <taxon>Alicyclobacillaceae</taxon>
        <taxon>Effusibacillus</taxon>
    </lineage>
</organism>
<dbReference type="SUPFAM" id="SSF52413">
    <property type="entry name" value="UDP-glucose/GDP-mannose dehydrogenase C-terminal domain"/>
    <property type="match status" value="1"/>
</dbReference>
<dbReference type="InterPro" id="IPR008927">
    <property type="entry name" value="6-PGluconate_DH-like_C_sf"/>
</dbReference>
<dbReference type="InterPro" id="IPR014026">
    <property type="entry name" value="UDP-Glc/GDP-Man_DH_dimer"/>
</dbReference>
<feature type="active site" description="Nucleophile" evidence="8">
    <location>
        <position position="258"/>
    </location>
</feature>
<dbReference type="GO" id="GO:0003979">
    <property type="term" value="F:UDP-glucose 6-dehydrogenase activity"/>
    <property type="evidence" value="ECO:0007669"/>
    <property type="project" value="UniProtKB-EC"/>
</dbReference>
<comment type="similarity">
    <text evidence="2 7">Belongs to the UDP-glucose/GDP-mannose dehydrogenase family.</text>
</comment>
<dbReference type="Proteomes" id="UP000217785">
    <property type="component" value="Unassembled WGS sequence"/>
</dbReference>
<dbReference type="RefSeq" id="WP_096180573.1">
    <property type="nucleotide sequence ID" value="NZ_BDUF01000010.1"/>
</dbReference>
<dbReference type="InterPro" id="IPR014027">
    <property type="entry name" value="UDP-Glc/GDP-Man_DH_C"/>
</dbReference>
<dbReference type="GO" id="GO:0006065">
    <property type="term" value="P:UDP-glucuronate biosynthetic process"/>
    <property type="evidence" value="ECO:0007669"/>
    <property type="project" value="UniProtKB-UniPathway"/>
</dbReference>
<dbReference type="PANTHER" id="PTHR43750:SF3">
    <property type="entry name" value="UDP-GLUCOSE 6-DEHYDROGENASE TUAD"/>
    <property type="match status" value="1"/>
</dbReference>
<dbReference type="PANTHER" id="PTHR43750">
    <property type="entry name" value="UDP-GLUCOSE 6-DEHYDROGENASE TUAD"/>
    <property type="match status" value="1"/>
</dbReference>
<dbReference type="PIRSF" id="PIRSF000124">
    <property type="entry name" value="UDPglc_GDPman_dh"/>
    <property type="match status" value="1"/>
</dbReference>
<accession>A0A292YIY7</accession>
<dbReference type="Pfam" id="PF00984">
    <property type="entry name" value="UDPG_MGDP_dh"/>
    <property type="match status" value="1"/>
</dbReference>
<dbReference type="NCBIfam" id="TIGR03026">
    <property type="entry name" value="NDP-sugDHase"/>
    <property type="match status" value="1"/>
</dbReference>
<evidence type="ECO:0000256" key="4">
    <source>
        <dbReference type="ARBA" id="ARBA00023002"/>
    </source>
</evidence>
<feature type="binding site" evidence="10">
    <location>
        <position position="121"/>
    </location>
    <ligand>
        <name>NAD(+)</name>
        <dbReference type="ChEBI" id="CHEBI:57540"/>
    </ligand>
</feature>
<comment type="caution">
    <text evidence="12">The sequence shown here is derived from an EMBL/GenBank/DDBJ whole genome shotgun (WGS) entry which is preliminary data.</text>
</comment>
<feature type="binding site" evidence="10">
    <location>
        <position position="30"/>
    </location>
    <ligand>
        <name>NAD(+)</name>
        <dbReference type="ChEBI" id="CHEBI:57540"/>
    </ligand>
</feature>
<dbReference type="GO" id="GO:0000271">
    <property type="term" value="P:polysaccharide biosynthetic process"/>
    <property type="evidence" value="ECO:0007669"/>
    <property type="project" value="InterPro"/>
</dbReference>
<dbReference type="Pfam" id="PF03720">
    <property type="entry name" value="UDPG_MGDP_dh_C"/>
    <property type="match status" value="1"/>
</dbReference>
<name>A0A292YIY7_9BACL</name>
<evidence type="ECO:0000256" key="10">
    <source>
        <dbReference type="PIRSR" id="PIRSR500134-3"/>
    </source>
</evidence>
<dbReference type="EC" id="1.1.1.22" evidence="3 7"/>
<comment type="catalytic activity">
    <reaction evidence="6 7">
        <text>UDP-alpha-D-glucose + 2 NAD(+) + H2O = UDP-alpha-D-glucuronate + 2 NADH + 3 H(+)</text>
        <dbReference type="Rhea" id="RHEA:23596"/>
        <dbReference type="ChEBI" id="CHEBI:15377"/>
        <dbReference type="ChEBI" id="CHEBI:15378"/>
        <dbReference type="ChEBI" id="CHEBI:57540"/>
        <dbReference type="ChEBI" id="CHEBI:57945"/>
        <dbReference type="ChEBI" id="CHEBI:58052"/>
        <dbReference type="ChEBI" id="CHEBI:58885"/>
        <dbReference type="EC" id="1.1.1.22"/>
    </reaction>
</comment>
<protein>
    <recommendedName>
        <fullName evidence="3 7">UDP-glucose 6-dehydrogenase</fullName>
        <ecNumber evidence="3 7">1.1.1.22</ecNumber>
    </recommendedName>
</protein>
<evidence type="ECO:0000313" key="12">
    <source>
        <dbReference type="EMBL" id="GAX88869.1"/>
    </source>
</evidence>
<feature type="domain" description="UDP-glucose/GDP-mannose dehydrogenase C-terminal" evidence="11">
    <location>
        <begin position="311"/>
        <end position="412"/>
    </location>
</feature>
<dbReference type="PIRSF" id="PIRSF500134">
    <property type="entry name" value="UDPglc_DH_bac"/>
    <property type="match status" value="1"/>
</dbReference>
<dbReference type="SMART" id="SM00984">
    <property type="entry name" value="UDPG_MGDP_dh_C"/>
    <property type="match status" value="1"/>
</dbReference>
<feature type="binding site" evidence="9">
    <location>
        <position position="318"/>
    </location>
    <ligand>
        <name>substrate</name>
    </ligand>
</feature>
<dbReference type="GO" id="GO:0051287">
    <property type="term" value="F:NAD binding"/>
    <property type="evidence" value="ECO:0007669"/>
    <property type="project" value="InterPro"/>
</dbReference>
<dbReference type="InterPro" id="IPR028357">
    <property type="entry name" value="UDPglc_DH_bac"/>
</dbReference>
<dbReference type="InterPro" id="IPR017476">
    <property type="entry name" value="UDP-Glc/GDP-Man"/>
</dbReference>
<dbReference type="InterPro" id="IPR036220">
    <property type="entry name" value="UDP-Glc/GDP-Man_DH_C_sf"/>
</dbReference>
<feature type="binding site" evidence="10">
    <location>
        <position position="86"/>
    </location>
    <ligand>
        <name>NAD(+)</name>
        <dbReference type="ChEBI" id="CHEBI:57540"/>
    </ligand>
</feature>
<dbReference type="OrthoDB" id="9803238at2"/>
<keyword evidence="4 7" id="KW-0560">Oxidoreductase</keyword>
<evidence type="ECO:0000256" key="7">
    <source>
        <dbReference type="PIRNR" id="PIRNR000124"/>
    </source>
</evidence>
<gene>
    <name evidence="12" type="ORF">EFBL_0483</name>
</gene>
<feature type="binding site" evidence="9">
    <location>
        <position position="255"/>
    </location>
    <ligand>
        <name>substrate</name>
    </ligand>
</feature>